<keyword evidence="2" id="KW-1185">Reference proteome</keyword>
<comment type="caution">
    <text evidence="1">The sequence shown here is derived from an EMBL/GenBank/DDBJ whole genome shotgun (WGS) entry which is preliminary data.</text>
</comment>
<organism evidence="1 2">
    <name type="scientific">Leucogyrophana mollusca</name>
    <dbReference type="NCBI Taxonomy" id="85980"/>
    <lineage>
        <taxon>Eukaryota</taxon>
        <taxon>Fungi</taxon>
        <taxon>Dikarya</taxon>
        <taxon>Basidiomycota</taxon>
        <taxon>Agaricomycotina</taxon>
        <taxon>Agaricomycetes</taxon>
        <taxon>Agaricomycetidae</taxon>
        <taxon>Boletales</taxon>
        <taxon>Boletales incertae sedis</taxon>
        <taxon>Leucogyrophana</taxon>
    </lineage>
</organism>
<evidence type="ECO:0000313" key="1">
    <source>
        <dbReference type="EMBL" id="KAH7918848.1"/>
    </source>
</evidence>
<proteinExistence type="predicted"/>
<protein>
    <submittedName>
        <fullName evidence="1">Uncharacterized protein</fullName>
    </submittedName>
</protein>
<gene>
    <name evidence="1" type="ORF">BV22DRAFT_1023926</name>
</gene>
<dbReference type="Proteomes" id="UP000790709">
    <property type="component" value="Unassembled WGS sequence"/>
</dbReference>
<accession>A0ACB8B173</accession>
<dbReference type="EMBL" id="MU266726">
    <property type="protein sequence ID" value="KAH7918848.1"/>
    <property type="molecule type" value="Genomic_DNA"/>
</dbReference>
<name>A0ACB8B173_9AGAM</name>
<reference evidence="1" key="1">
    <citation type="journal article" date="2021" name="New Phytol.">
        <title>Evolutionary innovations through gain and loss of genes in the ectomycorrhizal Boletales.</title>
        <authorList>
            <person name="Wu G."/>
            <person name="Miyauchi S."/>
            <person name="Morin E."/>
            <person name="Kuo A."/>
            <person name="Drula E."/>
            <person name="Varga T."/>
            <person name="Kohler A."/>
            <person name="Feng B."/>
            <person name="Cao Y."/>
            <person name="Lipzen A."/>
            <person name="Daum C."/>
            <person name="Hundley H."/>
            <person name="Pangilinan J."/>
            <person name="Johnson J."/>
            <person name="Barry K."/>
            <person name="LaButti K."/>
            <person name="Ng V."/>
            <person name="Ahrendt S."/>
            <person name="Min B."/>
            <person name="Choi I.G."/>
            <person name="Park H."/>
            <person name="Plett J.M."/>
            <person name="Magnuson J."/>
            <person name="Spatafora J.W."/>
            <person name="Nagy L.G."/>
            <person name="Henrissat B."/>
            <person name="Grigoriev I.V."/>
            <person name="Yang Z.L."/>
            <person name="Xu J."/>
            <person name="Martin F.M."/>
        </authorList>
    </citation>
    <scope>NUCLEOTIDE SEQUENCE</scope>
    <source>
        <strain evidence="1">KUC20120723A-06</strain>
    </source>
</reference>
<evidence type="ECO:0000313" key="2">
    <source>
        <dbReference type="Proteomes" id="UP000790709"/>
    </source>
</evidence>
<sequence>MLQEEIPHITVPYINDVPIKGPATAYLLEDGSPEVLTNNPGIKRFVFEHFNNLNCVVQWMQYCRGTFLGFKVLLCVTDFLVVGHRCTPEGQLPDKS</sequence>